<evidence type="ECO:0000256" key="5">
    <source>
        <dbReference type="SAM" id="Phobius"/>
    </source>
</evidence>
<gene>
    <name evidence="6" type="ORF">KVH43_04575</name>
</gene>
<dbReference type="PANTHER" id="PTHR37306:SF1">
    <property type="entry name" value="COLICIN V PRODUCTION PROTEIN"/>
    <property type="match status" value="1"/>
</dbReference>
<feature type="transmembrane region" description="Helical" evidence="5">
    <location>
        <begin position="30"/>
        <end position="46"/>
    </location>
</feature>
<evidence type="ECO:0000256" key="4">
    <source>
        <dbReference type="ARBA" id="ARBA00023136"/>
    </source>
</evidence>
<keyword evidence="7" id="KW-1185">Reference proteome</keyword>
<evidence type="ECO:0000256" key="3">
    <source>
        <dbReference type="ARBA" id="ARBA00022989"/>
    </source>
</evidence>
<evidence type="ECO:0000256" key="2">
    <source>
        <dbReference type="ARBA" id="ARBA00022692"/>
    </source>
</evidence>
<feature type="transmembrane region" description="Helical" evidence="5">
    <location>
        <begin position="172"/>
        <end position="193"/>
    </location>
</feature>
<dbReference type="PANTHER" id="PTHR37306">
    <property type="entry name" value="COLICIN V PRODUCTION PROTEIN"/>
    <property type="match status" value="1"/>
</dbReference>
<keyword evidence="2 5" id="KW-0812">Transmembrane</keyword>
<dbReference type="RefSeq" id="WP_218283688.1">
    <property type="nucleotide sequence ID" value="NZ_CP078093.1"/>
</dbReference>
<keyword evidence="4 5" id="KW-0472">Membrane</keyword>
<protein>
    <submittedName>
        <fullName evidence="6">CvpA family protein</fullName>
    </submittedName>
</protein>
<organism evidence="6 7">
    <name type="scientific">Crassaminicella indica</name>
    <dbReference type="NCBI Taxonomy" id="2855394"/>
    <lineage>
        <taxon>Bacteria</taxon>
        <taxon>Bacillati</taxon>
        <taxon>Bacillota</taxon>
        <taxon>Clostridia</taxon>
        <taxon>Eubacteriales</taxon>
        <taxon>Clostridiaceae</taxon>
        <taxon>Crassaminicella</taxon>
    </lineage>
</organism>
<reference evidence="6" key="1">
    <citation type="submission" date="2021-07" db="EMBL/GenBank/DDBJ databases">
        <title>Complete genome sequence of Crassaminicella sp. 143-21, isolated from a deep-sea hydrothermal vent.</title>
        <authorList>
            <person name="Li X."/>
        </authorList>
    </citation>
    <scope>NUCLEOTIDE SEQUENCE</scope>
    <source>
        <strain evidence="6">143-21</strain>
    </source>
</reference>
<dbReference type="InterPro" id="IPR003825">
    <property type="entry name" value="Colicin-V_CvpA"/>
</dbReference>
<sequence length="234" mass="26035">MMGWMDALIFVILAINVIKGWKNGLILSFFNMSSFIVAGIAAKIYYPSVSKYIMGNSTIFLKVQALIGDRVQEAYGHSVAASTVTGNTNIFELLKFPKAIENFFMKSETMRAYNQQAMEGVYSYLSDILARMFIDFISILIIFFAVKIILFLVAYILDGIATLPVLKQFNCIGGVVFGFSKGLLIVLIFLAIITPFTAMTNSGILVEGLEKSVVAKILYYRNPIIEILQGTINR</sequence>
<comment type="subcellular location">
    <subcellularLocation>
        <location evidence="1">Membrane</location>
        <topology evidence="1">Multi-pass membrane protein</topology>
    </subcellularLocation>
</comment>
<evidence type="ECO:0000256" key="1">
    <source>
        <dbReference type="ARBA" id="ARBA00004141"/>
    </source>
</evidence>
<dbReference type="Pfam" id="PF02674">
    <property type="entry name" value="Colicin_V"/>
    <property type="match status" value="2"/>
</dbReference>
<keyword evidence="3 5" id="KW-1133">Transmembrane helix</keyword>
<evidence type="ECO:0000313" key="7">
    <source>
        <dbReference type="Proteomes" id="UP000886818"/>
    </source>
</evidence>
<evidence type="ECO:0000313" key="6">
    <source>
        <dbReference type="EMBL" id="QXM06996.1"/>
    </source>
</evidence>
<dbReference type="Proteomes" id="UP000886818">
    <property type="component" value="Chromosome"/>
</dbReference>
<accession>A0ABX8RJC0</accession>
<proteinExistence type="predicted"/>
<dbReference type="EMBL" id="CP078093">
    <property type="protein sequence ID" value="QXM06996.1"/>
    <property type="molecule type" value="Genomic_DNA"/>
</dbReference>
<name>A0ABX8RJC0_9CLOT</name>
<feature type="transmembrane region" description="Helical" evidence="5">
    <location>
        <begin position="133"/>
        <end position="157"/>
    </location>
</feature>